<sequence>MTDSDFKNPLNSKWKLWYLKPSKGGDWGANLVPVTTVGTVEDFWALINHIELPSNLAVGSDYSLFRESIKPMWEDKGNYNGGRWLMTFDKQARGKLDDSWLEVLLCLIGEAFDDESDQVCGAVVNVRSRMTKISIWTSSCEDKAINRKIGKIVKLRTGYPDKMFFERHRDTAERGSKGIPPWDELE</sequence>
<evidence type="ECO:0000256" key="5">
    <source>
        <dbReference type="ARBA" id="ARBA00022917"/>
    </source>
</evidence>
<dbReference type="PANTHER" id="PTHR11960">
    <property type="entry name" value="EUKARYOTIC TRANSLATION INITIATION FACTOR 4E RELATED"/>
    <property type="match status" value="1"/>
</dbReference>
<dbReference type="EMBL" id="CAEY01001131">
    <property type="status" value="NOT_ANNOTATED_CDS"/>
    <property type="molecule type" value="Genomic_DNA"/>
</dbReference>
<dbReference type="eggNOG" id="KOG1670">
    <property type="taxonomic scope" value="Eukaryota"/>
</dbReference>
<evidence type="ECO:0000313" key="8">
    <source>
        <dbReference type="EnsemblMetazoa" id="tetur03g05870.1"/>
    </source>
</evidence>
<organism evidence="8 9">
    <name type="scientific">Tetranychus urticae</name>
    <name type="common">Two-spotted spider mite</name>
    <dbReference type="NCBI Taxonomy" id="32264"/>
    <lineage>
        <taxon>Eukaryota</taxon>
        <taxon>Metazoa</taxon>
        <taxon>Ecdysozoa</taxon>
        <taxon>Arthropoda</taxon>
        <taxon>Chelicerata</taxon>
        <taxon>Arachnida</taxon>
        <taxon>Acari</taxon>
        <taxon>Acariformes</taxon>
        <taxon>Trombidiformes</taxon>
        <taxon>Prostigmata</taxon>
        <taxon>Eleutherengona</taxon>
        <taxon>Raphignathae</taxon>
        <taxon>Tetranychoidea</taxon>
        <taxon>Tetranychidae</taxon>
        <taxon>Tetranychus</taxon>
    </lineage>
</organism>
<dbReference type="Pfam" id="PF01652">
    <property type="entry name" value="IF4E"/>
    <property type="match status" value="1"/>
</dbReference>
<dbReference type="InterPro" id="IPR001040">
    <property type="entry name" value="TIF_eIF_4E"/>
</dbReference>
<gene>
    <name evidence="8" type="primary">107372291</name>
</gene>
<dbReference type="SUPFAM" id="SSF55418">
    <property type="entry name" value="eIF4e-like"/>
    <property type="match status" value="1"/>
</dbReference>
<proteinExistence type="inferred from homology"/>
<dbReference type="InterPro" id="IPR019770">
    <property type="entry name" value="TIF_eIF_4E_CS"/>
</dbReference>
<keyword evidence="4 7" id="KW-0694">RNA-binding</keyword>
<dbReference type="GO" id="GO:0006417">
    <property type="term" value="P:regulation of translation"/>
    <property type="evidence" value="ECO:0007669"/>
    <property type="project" value="UniProtKB-KW"/>
</dbReference>
<evidence type="ECO:0000256" key="2">
    <source>
        <dbReference type="ARBA" id="ARBA00022540"/>
    </source>
</evidence>
<dbReference type="PANTHER" id="PTHR11960:SF8">
    <property type="entry name" value="EUKARYOTIC TRANSLATION INITIATION FACTOR 4E1-RELATED"/>
    <property type="match status" value="1"/>
</dbReference>
<name>T1JZZ6_TETUR</name>
<comment type="similarity">
    <text evidence="1 7">Belongs to the eukaryotic initiation factor 4E family.</text>
</comment>
<evidence type="ECO:0000313" key="9">
    <source>
        <dbReference type="Proteomes" id="UP000015104"/>
    </source>
</evidence>
<keyword evidence="2 7" id="KW-0396">Initiation factor</keyword>
<dbReference type="GO" id="GO:0016281">
    <property type="term" value="C:eukaryotic translation initiation factor 4F complex"/>
    <property type="evidence" value="ECO:0007669"/>
    <property type="project" value="TreeGrafter"/>
</dbReference>
<reference evidence="8" key="2">
    <citation type="submission" date="2015-06" db="UniProtKB">
        <authorList>
            <consortium name="EnsemblMetazoa"/>
        </authorList>
    </citation>
    <scope>IDENTIFICATION</scope>
</reference>
<evidence type="ECO:0000256" key="4">
    <source>
        <dbReference type="ARBA" id="ARBA00022884"/>
    </source>
</evidence>
<evidence type="ECO:0000256" key="6">
    <source>
        <dbReference type="ARBA" id="ARBA00032656"/>
    </source>
</evidence>
<evidence type="ECO:0000256" key="7">
    <source>
        <dbReference type="RuleBase" id="RU004374"/>
    </source>
</evidence>
<dbReference type="Gene3D" id="3.30.760.10">
    <property type="entry name" value="RNA Cap, Translation Initiation Factor Eif4e"/>
    <property type="match status" value="1"/>
</dbReference>
<protein>
    <recommendedName>
        <fullName evidence="6">eIF-4F 25 kDa subunit</fullName>
    </recommendedName>
</protein>
<accession>T1JZZ6</accession>
<dbReference type="EnsemblMetazoa" id="tetur03g05870.1">
    <property type="protein sequence ID" value="tetur03g05870.1"/>
    <property type="gene ID" value="tetur03g05870"/>
</dbReference>
<reference evidence="9" key="1">
    <citation type="submission" date="2011-08" db="EMBL/GenBank/DDBJ databases">
        <authorList>
            <person name="Rombauts S."/>
        </authorList>
    </citation>
    <scope>NUCLEOTIDE SEQUENCE</scope>
    <source>
        <strain evidence="9">London</strain>
    </source>
</reference>
<evidence type="ECO:0000256" key="3">
    <source>
        <dbReference type="ARBA" id="ARBA00022845"/>
    </source>
</evidence>
<dbReference type="STRING" id="32264.T1JZZ6"/>
<keyword evidence="9" id="KW-1185">Reference proteome</keyword>
<dbReference type="KEGG" id="tut:107372291"/>
<dbReference type="GO" id="GO:0003743">
    <property type="term" value="F:translation initiation factor activity"/>
    <property type="evidence" value="ECO:0007669"/>
    <property type="project" value="UniProtKB-KW"/>
</dbReference>
<dbReference type="AlphaFoldDB" id="T1JZZ6"/>
<dbReference type="InterPro" id="IPR023398">
    <property type="entry name" value="TIF_eIF4e-like"/>
</dbReference>
<keyword evidence="3" id="KW-0810">Translation regulation</keyword>
<dbReference type="OrthoDB" id="590761at2759"/>
<dbReference type="PROSITE" id="PS00813">
    <property type="entry name" value="IF4E"/>
    <property type="match status" value="1"/>
</dbReference>
<dbReference type="Proteomes" id="UP000015104">
    <property type="component" value="Unassembled WGS sequence"/>
</dbReference>
<dbReference type="GO" id="GO:0000340">
    <property type="term" value="F:RNA 7-methylguanosine cap binding"/>
    <property type="evidence" value="ECO:0007669"/>
    <property type="project" value="UniProtKB-ARBA"/>
</dbReference>
<evidence type="ECO:0000256" key="1">
    <source>
        <dbReference type="ARBA" id="ARBA00009860"/>
    </source>
</evidence>
<dbReference type="OMA" id="CTKEKRI"/>
<keyword evidence="5 7" id="KW-0648">Protein biosynthesis</keyword>
<dbReference type="HOGENOM" id="CLU_043552_1_0_1"/>